<sequence>MKQYNIRSMTILLHQHNIEKIVQKIQQDCQERNSILHKSEQEDQDFFFSKPIQKTNGNSSYRQPMSARSLYFTPMKSVKSHRQMQQQKEVNHFEDGIESIDGDQSNLLTVILQLQEQIKQQKEQIEKLNQKCTILEAEKDEAQKPNIEQITITANLLQQNEQLRQQLSRLKKKQ</sequence>
<evidence type="ECO:0000313" key="2">
    <source>
        <dbReference type="EMBL" id="CAD8056479.1"/>
    </source>
</evidence>
<reference evidence="2" key="1">
    <citation type="submission" date="2021-01" db="EMBL/GenBank/DDBJ databases">
        <authorList>
            <consortium name="Genoscope - CEA"/>
            <person name="William W."/>
        </authorList>
    </citation>
    <scope>NUCLEOTIDE SEQUENCE</scope>
</reference>
<keyword evidence="3" id="KW-1185">Reference proteome</keyword>
<protein>
    <submittedName>
        <fullName evidence="2">Uncharacterized protein</fullName>
    </submittedName>
</protein>
<gene>
    <name evidence="2" type="ORF">PPRIM_AZ9-3.1.T0240332</name>
</gene>
<evidence type="ECO:0000313" key="3">
    <source>
        <dbReference type="Proteomes" id="UP000688137"/>
    </source>
</evidence>
<evidence type="ECO:0000256" key="1">
    <source>
        <dbReference type="SAM" id="Coils"/>
    </source>
</evidence>
<dbReference type="Proteomes" id="UP000688137">
    <property type="component" value="Unassembled WGS sequence"/>
</dbReference>
<name>A0A8S1KMV9_PARPR</name>
<proteinExistence type="predicted"/>
<keyword evidence="1" id="KW-0175">Coiled coil</keyword>
<organism evidence="2 3">
    <name type="scientific">Paramecium primaurelia</name>
    <dbReference type="NCBI Taxonomy" id="5886"/>
    <lineage>
        <taxon>Eukaryota</taxon>
        <taxon>Sar</taxon>
        <taxon>Alveolata</taxon>
        <taxon>Ciliophora</taxon>
        <taxon>Intramacronucleata</taxon>
        <taxon>Oligohymenophorea</taxon>
        <taxon>Peniculida</taxon>
        <taxon>Parameciidae</taxon>
        <taxon>Paramecium</taxon>
    </lineage>
</organism>
<dbReference type="OMA" id="CYERNSV"/>
<dbReference type="AlphaFoldDB" id="A0A8S1KMV9"/>
<feature type="coiled-coil region" evidence="1">
    <location>
        <begin position="104"/>
        <end position="173"/>
    </location>
</feature>
<dbReference type="EMBL" id="CAJJDM010000022">
    <property type="protein sequence ID" value="CAD8056479.1"/>
    <property type="molecule type" value="Genomic_DNA"/>
</dbReference>
<accession>A0A8S1KMV9</accession>
<comment type="caution">
    <text evidence="2">The sequence shown here is derived from an EMBL/GenBank/DDBJ whole genome shotgun (WGS) entry which is preliminary data.</text>
</comment>